<feature type="coiled-coil region" evidence="1">
    <location>
        <begin position="129"/>
        <end position="156"/>
    </location>
</feature>
<reference evidence="4 5" key="1">
    <citation type="journal article" date="2018" name="BMC Genomics">
        <title>Comparative genome analyses reveal sequence features reflecting distinct modes of host-adaptation between dicot and monocot powdery mildew.</title>
        <authorList>
            <person name="Wu Y."/>
            <person name="Ma X."/>
            <person name="Pan Z."/>
            <person name="Kale S.D."/>
            <person name="Song Y."/>
            <person name="King H."/>
            <person name="Zhang Q."/>
            <person name="Presley C."/>
            <person name="Deng X."/>
            <person name="Wei C.I."/>
            <person name="Xiao S."/>
        </authorList>
    </citation>
    <scope>NUCLEOTIDE SEQUENCE [LARGE SCALE GENOMIC DNA]</scope>
    <source>
        <strain evidence="4">UMSG2</strain>
    </source>
</reference>
<feature type="coiled-coil region" evidence="1">
    <location>
        <begin position="876"/>
        <end position="1012"/>
    </location>
</feature>
<feature type="coiled-coil region" evidence="1">
    <location>
        <begin position="666"/>
        <end position="696"/>
    </location>
</feature>
<feature type="domain" description="GRIP" evidence="3">
    <location>
        <begin position="1034"/>
        <end position="1085"/>
    </location>
</feature>
<dbReference type="Proteomes" id="UP000286134">
    <property type="component" value="Unassembled WGS sequence"/>
</dbReference>
<feature type="region of interest" description="Disordered" evidence="2">
    <location>
        <begin position="107"/>
        <end position="127"/>
    </location>
</feature>
<evidence type="ECO:0000256" key="1">
    <source>
        <dbReference type="SAM" id="Coils"/>
    </source>
</evidence>
<feature type="coiled-coil region" evidence="1">
    <location>
        <begin position="356"/>
        <end position="415"/>
    </location>
</feature>
<feature type="compositionally biased region" description="Basic and acidic residues" evidence="2">
    <location>
        <begin position="7"/>
        <end position="19"/>
    </location>
</feature>
<dbReference type="OrthoDB" id="1926336at2759"/>
<sequence>MFQRLKGAIDSRIAEEQARQKALVGVPLSRSLSSSSKTESRRDYSPKQKIQKRQENGVDPQGPDPSEFEKAFVIDDEDEKSIKEAHSEVVLDQSPIMSEINITPVVEEHEPSNVTISSSPSSSRLPQDVRMKLRKLERLETKYQELLRSYRVAHARAMTIDVFEKQLREYTPLSTISDSDAFVEYLNQLKLKGDIVMDEFKRVLSDRDEYKKKFEESQSKLSTCCENLDALKNSSAQSEFEENLTKNTTEPTLLPSPVLCSESHPNCDLKVEKGTENREINEDLFSYNDEISLLKIEIEAKTTEIEDLKHTVTRLENEILSLESSSKVKETQKRAGSDLDEAKISVSNDQYHPKEIDSQNEEIKILKKDLEDSNLQISKLKADLNIKKLESEGKLSVIEEKLAIQEKNLDTAFKESLAASHEDEDRCENFVKQIKVLERARDRNLKLLESVINDFSDLINAQETRENKVQESPKLITDNKESNSTVPHVGPGRKKWKKKRKGNFAPLSLSSSSEITSEVPPKTPIFIDLLAKLGRIESEMRNQSCELAELEPNSQVEGDNQEKIEKKQGYLSSISLEQIEKLSEENRKLKVKIIDLEKDIERLNLDVEDTHKLQANLKDLAIKFDELKLRSATVEIDLGAAQQLAVSRYKDLTDLRELLQKIQPELSKLRAENLDMKNTKEELISLTSELKRSEAREKDLATDVIGFRKQISDFQSEIRILHEKLKFENNARVRAEDQQSIAQRDLRKSEAEKIQYAAASEKSASNLSKLEEETNNLRSQLRDLCERVSSLNNENKRLEEEVELRGSQYENAQALLTSMRDQVSEMAMQLKEAEAQSDSLSEELSEVQRLLSERMREGETMRRLLADVDNRSDLKIRELQEKMEAAVKERDIAEDKASTIGRRRAKEFDEIKNRLFELEKDLQKALEDNLRLERAETEWKQKFDDLKVSSDNLAKETEDIRVAMNQLRNALDGSEKAVKLAKQQKLDLKNILDESNNRQDRLQKEYNTLHLKVAKLSEGNDRSGIDSKSLKASKPDNVVDHVYLKTIMLQFLEQKDRSIQEFLVKTVLKQLLKFDSKEQERWIAAISTS</sequence>
<feature type="coiled-coil region" evidence="1">
    <location>
        <begin position="291"/>
        <end position="325"/>
    </location>
</feature>
<protein>
    <submittedName>
        <fullName evidence="4">Putative viral a-type inclusion protein repeat protein</fullName>
    </submittedName>
</protein>
<evidence type="ECO:0000256" key="2">
    <source>
        <dbReference type="SAM" id="MobiDB-lite"/>
    </source>
</evidence>
<dbReference type="STRING" id="212602.A0A420HR23"/>
<dbReference type="EMBL" id="MCFK01005652">
    <property type="protein sequence ID" value="RKF59866.1"/>
    <property type="molecule type" value="Genomic_DNA"/>
</dbReference>
<evidence type="ECO:0000313" key="5">
    <source>
        <dbReference type="Proteomes" id="UP000286134"/>
    </source>
</evidence>
<keyword evidence="1" id="KW-0175">Coiled coil</keyword>
<evidence type="ECO:0000313" key="4">
    <source>
        <dbReference type="EMBL" id="RKF59866.1"/>
    </source>
</evidence>
<dbReference type="InterPro" id="IPR000237">
    <property type="entry name" value="GRIP_dom"/>
</dbReference>
<dbReference type="AlphaFoldDB" id="A0A420HR23"/>
<feature type="compositionally biased region" description="Basic and acidic residues" evidence="2">
    <location>
        <begin position="38"/>
        <end position="56"/>
    </location>
</feature>
<gene>
    <name evidence="4" type="ORF">OnM2_056030</name>
</gene>
<evidence type="ECO:0000259" key="3">
    <source>
        <dbReference type="PROSITE" id="PS50913"/>
    </source>
</evidence>
<proteinExistence type="predicted"/>
<feature type="region of interest" description="Disordered" evidence="2">
    <location>
        <begin position="478"/>
        <end position="501"/>
    </location>
</feature>
<feature type="compositionally biased region" description="Basic residues" evidence="2">
    <location>
        <begin position="491"/>
        <end position="501"/>
    </location>
</feature>
<name>A0A420HR23_9PEZI</name>
<accession>A0A420HR23</accession>
<comment type="caution">
    <text evidence="4">The sequence shown here is derived from an EMBL/GenBank/DDBJ whole genome shotgun (WGS) entry which is preliminary data.</text>
</comment>
<feature type="coiled-coil region" evidence="1">
    <location>
        <begin position="732"/>
        <end position="850"/>
    </location>
</feature>
<dbReference type="PROSITE" id="PS50913">
    <property type="entry name" value="GRIP"/>
    <property type="match status" value="1"/>
</dbReference>
<organism evidence="4 5">
    <name type="scientific">Erysiphe neolycopersici</name>
    <dbReference type="NCBI Taxonomy" id="212602"/>
    <lineage>
        <taxon>Eukaryota</taxon>
        <taxon>Fungi</taxon>
        <taxon>Dikarya</taxon>
        <taxon>Ascomycota</taxon>
        <taxon>Pezizomycotina</taxon>
        <taxon>Leotiomycetes</taxon>
        <taxon>Erysiphales</taxon>
        <taxon>Erysiphaceae</taxon>
        <taxon>Erysiphe</taxon>
    </lineage>
</organism>
<feature type="coiled-coil region" evidence="1">
    <location>
        <begin position="579"/>
        <end position="613"/>
    </location>
</feature>
<feature type="region of interest" description="Disordered" evidence="2">
    <location>
        <begin position="1"/>
        <end position="68"/>
    </location>
</feature>
<keyword evidence="5" id="KW-1185">Reference proteome</keyword>
<dbReference type="Pfam" id="PF01465">
    <property type="entry name" value="GRIP"/>
    <property type="match status" value="1"/>
</dbReference>